<gene>
    <name evidence="3" type="ORF">FAB82_20965</name>
</gene>
<evidence type="ECO:0008006" key="5">
    <source>
        <dbReference type="Google" id="ProtNLM"/>
    </source>
</evidence>
<evidence type="ECO:0000256" key="2">
    <source>
        <dbReference type="SAM" id="Phobius"/>
    </source>
</evidence>
<evidence type="ECO:0000313" key="4">
    <source>
        <dbReference type="Proteomes" id="UP000308760"/>
    </source>
</evidence>
<name>A0A4S8PZ99_9ACTN</name>
<evidence type="ECO:0000313" key="3">
    <source>
        <dbReference type="EMBL" id="THV37028.1"/>
    </source>
</evidence>
<accession>A0A4S8PZ99</accession>
<feature type="transmembrane region" description="Helical" evidence="2">
    <location>
        <begin position="111"/>
        <end position="131"/>
    </location>
</feature>
<feature type="region of interest" description="Disordered" evidence="1">
    <location>
        <begin position="1"/>
        <end position="90"/>
    </location>
</feature>
<feature type="compositionally biased region" description="Pro residues" evidence="1">
    <location>
        <begin position="70"/>
        <end position="89"/>
    </location>
</feature>
<dbReference type="OrthoDB" id="5190081at2"/>
<feature type="compositionally biased region" description="Pro residues" evidence="1">
    <location>
        <begin position="1"/>
        <end position="15"/>
    </location>
</feature>
<dbReference type="RefSeq" id="WP_136536504.1">
    <property type="nucleotide sequence ID" value="NZ_STGY01000071.1"/>
</dbReference>
<reference evidence="3 4" key="2">
    <citation type="submission" date="2019-05" db="EMBL/GenBank/DDBJ databases">
        <title>Glycomyces buryatensis sp. nov.</title>
        <authorList>
            <person name="Nikitina E."/>
        </authorList>
    </citation>
    <scope>NUCLEOTIDE SEQUENCE [LARGE SCALE GENOMIC DNA]</scope>
    <source>
        <strain evidence="3 4">18</strain>
    </source>
</reference>
<dbReference type="SUPFAM" id="SSF81995">
    <property type="entry name" value="beta-sandwich domain of Sec23/24"/>
    <property type="match status" value="1"/>
</dbReference>
<organism evidence="3 4">
    <name type="scientific">Glycomyces buryatensis</name>
    <dbReference type="NCBI Taxonomy" id="2570927"/>
    <lineage>
        <taxon>Bacteria</taxon>
        <taxon>Bacillati</taxon>
        <taxon>Actinomycetota</taxon>
        <taxon>Actinomycetes</taxon>
        <taxon>Glycomycetales</taxon>
        <taxon>Glycomycetaceae</taxon>
        <taxon>Glycomyces</taxon>
    </lineage>
</organism>
<keyword evidence="2" id="KW-1133">Transmembrane helix</keyword>
<keyword evidence="2" id="KW-0472">Membrane</keyword>
<protein>
    <recommendedName>
        <fullName evidence="5">Septum formation-related domain-containing protein</fullName>
    </recommendedName>
</protein>
<keyword evidence="4" id="KW-1185">Reference proteome</keyword>
<sequence length="351" mass="37173">MSYPPPNPYQQPPQQPGYGAPQQPPPQQPGYGTPPQPQQQPGGYSPQPQQQPGYGAPQQPGYGAPQQGGYPPPPGGGGYGAPPPMPMPPSNGGTGFGAFVKDTGKGLMWRLIAGGAALLIVGVIVLVQMLGGDEFGEAVSDLDDSDIKAGVAVDDCLSDWSMHLSFEEDPLAELVVDCSSPDAVWKATVVDEDVDDIRASSTGDLESFDGITAICGEEVLGWQFGQTWKSYNFVYDSGGGKVDYVVCAESLDTPDSEGRTRVVPDVGDCFNEDYDGWYVRDCADASYETTVTIPVDPPTAMTEDEIAQMAFDSGCSEEDYFWSLTQLTDPTSTTGSDSDPVTGILCAAFAY</sequence>
<feature type="compositionally biased region" description="Pro residues" evidence="1">
    <location>
        <begin position="22"/>
        <end position="38"/>
    </location>
</feature>
<comment type="caution">
    <text evidence="3">The sequence shown here is derived from an EMBL/GenBank/DDBJ whole genome shotgun (WGS) entry which is preliminary data.</text>
</comment>
<proteinExistence type="predicted"/>
<dbReference type="EMBL" id="STGY01000071">
    <property type="protein sequence ID" value="THV37028.1"/>
    <property type="molecule type" value="Genomic_DNA"/>
</dbReference>
<keyword evidence="2" id="KW-0812">Transmembrane</keyword>
<evidence type="ECO:0000256" key="1">
    <source>
        <dbReference type="SAM" id="MobiDB-lite"/>
    </source>
</evidence>
<dbReference type="AlphaFoldDB" id="A0A4S8PZ99"/>
<dbReference type="Proteomes" id="UP000308760">
    <property type="component" value="Unassembled WGS sequence"/>
</dbReference>
<reference evidence="4" key="1">
    <citation type="submission" date="2019-04" db="EMBL/GenBank/DDBJ databases">
        <title>Nocardioides xinjiangensis sp. nov.</title>
        <authorList>
            <person name="Liu S."/>
        </authorList>
    </citation>
    <scope>NUCLEOTIDE SEQUENCE [LARGE SCALE GENOMIC DNA]</scope>
    <source>
        <strain evidence="4">18</strain>
    </source>
</reference>
<feature type="compositionally biased region" description="Low complexity" evidence="1">
    <location>
        <begin position="39"/>
        <end position="69"/>
    </location>
</feature>